<dbReference type="SUPFAM" id="SSF56784">
    <property type="entry name" value="HAD-like"/>
    <property type="match status" value="1"/>
</dbReference>
<dbReference type="InterPro" id="IPR050155">
    <property type="entry name" value="HAD-like_hydrolase_sf"/>
</dbReference>
<dbReference type="Gene3D" id="3.40.50.1000">
    <property type="entry name" value="HAD superfamily/HAD-like"/>
    <property type="match status" value="1"/>
</dbReference>
<protein>
    <submittedName>
        <fullName evidence="2">HAD-IA family hydrolase</fullName>
    </submittedName>
</protein>
<evidence type="ECO:0000313" key="3">
    <source>
        <dbReference type="Proteomes" id="UP001156398"/>
    </source>
</evidence>
<name>A0AA90KAB3_9ACTN</name>
<reference evidence="2 3" key="1">
    <citation type="submission" date="2023-05" db="EMBL/GenBank/DDBJ databases">
        <title>Streptantibioticus silvisoli sp. nov., acidotolerant actinomycetes 1 from pine litter.</title>
        <authorList>
            <person name="Swiecimska M."/>
            <person name="Golinska P."/>
            <person name="Sangal V."/>
            <person name="Wachnowicz B."/>
            <person name="Goodfellow M."/>
        </authorList>
    </citation>
    <scope>NUCLEOTIDE SEQUENCE</scope>
    <source>
        <strain evidence="2">SL13</strain>
        <strain evidence="1 3">SL54</strain>
    </source>
</reference>
<dbReference type="Proteomes" id="UP001156398">
    <property type="component" value="Unassembled WGS sequence"/>
</dbReference>
<dbReference type="GO" id="GO:0005829">
    <property type="term" value="C:cytosol"/>
    <property type="evidence" value="ECO:0007669"/>
    <property type="project" value="TreeGrafter"/>
</dbReference>
<dbReference type="InterPro" id="IPR023214">
    <property type="entry name" value="HAD_sf"/>
</dbReference>
<dbReference type="PANTHER" id="PTHR43434">
    <property type="entry name" value="PHOSPHOGLYCOLATE PHOSPHATASE"/>
    <property type="match status" value="1"/>
</dbReference>
<proteinExistence type="predicted"/>
<dbReference type="AlphaFoldDB" id="A0AA90KAB3"/>
<dbReference type="NCBIfam" id="TIGR01549">
    <property type="entry name" value="HAD-SF-IA-v1"/>
    <property type="match status" value="1"/>
</dbReference>
<gene>
    <name evidence="1" type="ORF">POF43_018660</name>
    <name evidence="2" type="ORF">POF50_023135</name>
</gene>
<dbReference type="PANTHER" id="PTHR43434:SF1">
    <property type="entry name" value="PHOSPHOGLYCOLATE PHOSPHATASE"/>
    <property type="match status" value="1"/>
</dbReference>
<keyword evidence="2" id="KW-0378">Hydrolase</keyword>
<dbReference type="InterPro" id="IPR036412">
    <property type="entry name" value="HAD-like_sf"/>
</dbReference>
<keyword evidence="3" id="KW-1185">Reference proteome</keyword>
<evidence type="ECO:0000313" key="2">
    <source>
        <dbReference type="EMBL" id="MDI5972193.1"/>
    </source>
</evidence>
<comment type="caution">
    <text evidence="2">The sequence shown here is derived from an EMBL/GenBank/DDBJ whole genome shotgun (WGS) entry which is preliminary data.</text>
</comment>
<dbReference type="GO" id="GO:0006281">
    <property type="term" value="P:DNA repair"/>
    <property type="evidence" value="ECO:0007669"/>
    <property type="project" value="TreeGrafter"/>
</dbReference>
<sequence>MGPLPRPTALLLDFGGVVVTGTPRPGWAAELAAEVHRSLTAAGCGGPDAGHIEADLRAGAAADAHWRNAMSRPAAPEEMSHHRFWTEFVAADWPAAARAHVAAHAGPLCRRVAELRQHRVARPGTDRLLGAAERAGVPVAIVSNALSGPVHRDFLAAHGFAERIAAQVYSDEAGVRKPNPEMIRLAARALGVEPPGCWYVGDNYDRDVLCGRRAGVGATILMEAPGTYDRPYPVRAEPDAVVAGPDGLRALLAEATTGTEGSAC</sequence>
<dbReference type="RefSeq" id="WP_271317505.1">
    <property type="nucleotide sequence ID" value="NZ_JAAGKO020000026.1"/>
</dbReference>
<accession>A0AA90KAB3</accession>
<dbReference type="GO" id="GO:0008967">
    <property type="term" value="F:phosphoglycolate phosphatase activity"/>
    <property type="evidence" value="ECO:0007669"/>
    <property type="project" value="TreeGrafter"/>
</dbReference>
<dbReference type="EMBL" id="JAAGKO020000026">
    <property type="protein sequence ID" value="MDI5964719.1"/>
    <property type="molecule type" value="Genomic_DNA"/>
</dbReference>
<dbReference type="Pfam" id="PF00702">
    <property type="entry name" value="Hydrolase"/>
    <property type="match status" value="1"/>
</dbReference>
<dbReference type="EMBL" id="JABXJJ020000029">
    <property type="protein sequence ID" value="MDI5972193.1"/>
    <property type="molecule type" value="Genomic_DNA"/>
</dbReference>
<evidence type="ECO:0000313" key="1">
    <source>
        <dbReference type="EMBL" id="MDI5964719.1"/>
    </source>
</evidence>
<dbReference type="InterPro" id="IPR006439">
    <property type="entry name" value="HAD-SF_hydro_IA"/>
</dbReference>
<organism evidence="2">
    <name type="scientific">Streptantibioticus silvisoli</name>
    <dbReference type="NCBI Taxonomy" id="2705255"/>
    <lineage>
        <taxon>Bacteria</taxon>
        <taxon>Bacillati</taxon>
        <taxon>Actinomycetota</taxon>
        <taxon>Actinomycetes</taxon>
        <taxon>Kitasatosporales</taxon>
        <taxon>Streptomycetaceae</taxon>
        <taxon>Streptantibioticus</taxon>
    </lineage>
</organism>